<evidence type="ECO:0000313" key="7">
    <source>
        <dbReference type="Proteomes" id="UP000313390"/>
    </source>
</evidence>
<dbReference type="InterPro" id="IPR036412">
    <property type="entry name" value="HAD-like_sf"/>
</dbReference>
<evidence type="ECO:0000256" key="4">
    <source>
        <dbReference type="ARBA" id="ARBA00022842"/>
    </source>
</evidence>
<sequence>MTATLHASNSGDFDLVIFDCDGVLVDSEIIGCGAVAEVLTQYGVPTELEYVIRNFLGRPASAVTDEFVRRAGRALPKDFVTNWRESLFKRFELELVAVDGIQDAIEAIALPYCVASSSDEERLDISLGKTGLLSLFKGNIFSTTMVKHGKPAPDLFLFAAGKMGAKPSRCVVIEDSRSGVQAAKAAGMTAIGFTGGSHYTVLDNTEALRDAGADHILMSAADLPALLKDISSDGR</sequence>
<dbReference type="SFLD" id="SFLDG01135">
    <property type="entry name" value="C1.5.6:_HAD__Beta-PGM__Phospha"/>
    <property type="match status" value="1"/>
</dbReference>
<dbReference type="SFLD" id="SFLDG01129">
    <property type="entry name" value="C1.5:_HAD__Beta-PGM__Phosphata"/>
    <property type="match status" value="1"/>
</dbReference>
<evidence type="ECO:0000313" key="5">
    <source>
        <dbReference type="EMBL" id="MBB4091875.1"/>
    </source>
</evidence>
<dbReference type="Gene3D" id="3.40.50.1000">
    <property type="entry name" value="HAD superfamily/HAD-like"/>
    <property type="match status" value="1"/>
</dbReference>
<dbReference type="Pfam" id="PF13419">
    <property type="entry name" value="HAD_2"/>
    <property type="match status" value="1"/>
</dbReference>
<organism evidence="6 7">
    <name type="scientific">Brucella pecoris</name>
    <dbReference type="NCBI Taxonomy" id="867683"/>
    <lineage>
        <taxon>Bacteria</taxon>
        <taxon>Pseudomonadati</taxon>
        <taxon>Pseudomonadota</taxon>
        <taxon>Alphaproteobacteria</taxon>
        <taxon>Hyphomicrobiales</taxon>
        <taxon>Brucellaceae</taxon>
        <taxon>Brucella/Ochrobactrum group</taxon>
        <taxon>Brucella</taxon>
    </lineage>
</organism>
<evidence type="ECO:0000256" key="3">
    <source>
        <dbReference type="ARBA" id="ARBA00022723"/>
    </source>
</evidence>
<comment type="similarity">
    <text evidence="2">Belongs to the HAD-like hydrolase superfamily. CbbY/CbbZ/Gph/YieH family.</text>
</comment>
<dbReference type="Proteomes" id="UP000313390">
    <property type="component" value="Unassembled WGS sequence"/>
</dbReference>
<dbReference type="InterPro" id="IPR006439">
    <property type="entry name" value="HAD-SF_hydro_IA"/>
</dbReference>
<dbReference type="EMBL" id="VEWK01000001">
    <property type="protein sequence ID" value="TNV15661.1"/>
    <property type="molecule type" value="Genomic_DNA"/>
</dbReference>
<dbReference type="EMBL" id="JACIEX010000001">
    <property type="protein sequence ID" value="MBB4091875.1"/>
    <property type="molecule type" value="Genomic_DNA"/>
</dbReference>
<keyword evidence="6" id="KW-0378">Hydrolase</keyword>
<dbReference type="AlphaFoldDB" id="A0A5C5CXD6"/>
<evidence type="ECO:0000313" key="6">
    <source>
        <dbReference type="EMBL" id="TNV15661.1"/>
    </source>
</evidence>
<dbReference type="InterPro" id="IPR023214">
    <property type="entry name" value="HAD_sf"/>
</dbReference>
<comment type="cofactor">
    <cofactor evidence="1">
        <name>Mg(2+)</name>
        <dbReference type="ChEBI" id="CHEBI:18420"/>
    </cofactor>
</comment>
<evidence type="ECO:0000313" key="8">
    <source>
        <dbReference type="Proteomes" id="UP000553980"/>
    </source>
</evidence>
<accession>A0A5C5CXD6</accession>
<keyword evidence="3" id="KW-0479">Metal-binding</keyword>
<name>A0A5C5CXD6_9HYPH</name>
<dbReference type="RefSeq" id="WP_140019276.1">
    <property type="nucleotide sequence ID" value="NZ_JACIEX010000001.1"/>
</dbReference>
<comment type="caution">
    <text evidence="6">The sequence shown here is derived from an EMBL/GenBank/DDBJ whole genome shotgun (WGS) entry which is preliminary data.</text>
</comment>
<reference evidence="6 7" key="1">
    <citation type="journal article" date="2011" name="Int. J. Syst. Evol. Microbiol.">
        <title>Ochrobactrum pecoris sp. nov., isolated from farm animals.</title>
        <authorList>
            <person name="Kampfer P."/>
            <person name="Huber B."/>
            <person name="Busse H.J."/>
            <person name="Scholz H.C."/>
            <person name="Tomaso H."/>
            <person name="Hotzel H."/>
            <person name="Melzer F."/>
        </authorList>
    </citation>
    <scope>NUCLEOTIDE SEQUENCE [LARGE SCALE GENOMIC DNA]</scope>
    <source>
        <strain evidence="6 7">08RB2639</strain>
    </source>
</reference>
<dbReference type="SFLD" id="SFLDS00003">
    <property type="entry name" value="Haloacid_Dehalogenase"/>
    <property type="match status" value="1"/>
</dbReference>
<dbReference type="InterPro" id="IPR051600">
    <property type="entry name" value="Beta-PGM-like"/>
</dbReference>
<protein>
    <submittedName>
        <fullName evidence="6">HAD family hydrolase</fullName>
    </submittedName>
    <submittedName>
        <fullName evidence="5">HAD superfamily hydrolase (TIGR01509 family)</fullName>
    </submittedName>
</protein>
<dbReference type="InterPro" id="IPR041492">
    <property type="entry name" value="HAD_2"/>
</dbReference>
<dbReference type="CDD" id="cd07526">
    <property type="entry name" value="HAD_BPGM_like"/>
    <property type="match status" value="1"/>
</dbReference>
<reference evidence="6" key="2">
    <citation type="submission" date="2019-06" db="EMBL/GenBank/DDBJ databases">
        <authorList>
            <person name="Hu M."/>
        </authorList>
    </citation>
    <scope>NUCLEOTIDE SEQUENCE</scope>
    <source>
        <strain evidence="6">08RB2639</strain>
    </source>
</reference>
<dbReference type="NCBIfam" id="TIGR01509">
    <property type="entry name" value="HAD-SF-IA-v3"/>
    <property type="match status" value="1"/>
</dbReference>
<dbReference type="SUPFAM" id="SSF56784">
    <property type="entry name" value="HAD-like"/>
    <property type="match status" value="1"/>
</dbReference>
<gene>
    <name evidence="6" type="ORF">FIB18_02615</name>
    <name evidence="5" type="ORF">GGQ79_000348</name>
</gene>
<proteinExistence type="inferred from homology"/>
<keyword evidence="4" id="KW-0460">Magnesium</keyword>
<evidence type="ECO:0000256" key="1">
    <source>
        <dbReference type="ARBA" id="ARBA00001946"/>
    </source>
</evidence>
<dbReference type="GO" id="GO:0016787">
    <property type="term" value="F:hydrolase activity"/>
    <property type="evidence" value="ECO:0007669"/>
    <property type="project" value="UniProtKB-KW"/>
</dbReference>
<dbReference type="PANTHER" id="PTHR46193">
    <property type="entry name" value="6-PHOSPHOGLUCONATE PHOSPHATASE"/>
    <property type="match status" value="1"/>
</dbReference>
<keyword evidence="8" id="KW-1185">Reference proteome</keyword>
<dbReference type="PANTHER" id="PTHR46193:SF10">
    <property type="entry name" value="6-PHOSPHOGLUCONATE PHOSPHATASE"/>
    <property type="match status" value="1"/>
</dbReference>
<dbReference type="InterPro" id="IPR023198">
    <property type="entry name" value="PGP-like_dom2"/>
</dbReference>
<evidence type="ECO:0000256" key="2">
    <source>
        <dbReference type="ARBA" id="ARBA00006171"/>
    </source>
</evidence>
<dbReference type="Proteomes" id="UP000553980">
    <property type="component" value="Unassembled WGS sequence"/>
</dbReference>
<dbReference type="Gene3D" id="1.10.150.240">
    <property type="entry name" value="Putative phosphatase, domain 2"/>
    <property type="match status" value="1"/>
</dbReference>
<dbReference type="GO" id="GO:0046872">
    <property type="term" value="F:metal ion binding"/>
    <property type="evidence" value="ECO:0007669"/>
    <property type="project" value="UniProtKB-KW"/>
</dbReference>
<reference evidence="5 8" key="3">
    <citation type="submission" date="2020-08" db="EMBL/GenBank/DDBJ databases">
        <title>Genomic Encyclopedia of Type Strains, Phase IV (KMG-IV): sequencing the most valuable type-strain genomes for metagenomic binning, comparative biology and taxonomic classification.</title>
        <authorList>
            <person name="Goeker M."/>
        </authorList>
    </citation>
    <scope>NUCLEOTIDE SEQUENCE [LARGE SCALE GENOMIC DNA]</scope>
    <source>
        <strain evidence="5 8">DSM 23868</strain>
    </source>
</reference>
<dbReference type="OrthoDB" id="9797743at2"/>